<dbReference type="PANTHER" id="PTHR33710:SF86">
    <property type="entry name" value="VIRAL MOVEMENT PROTEIN"/>
    <property type="match status" value="1"/>
</dbReference>
<protein>
    <submittedName>
        <fullName evidence="2">Uncharacterized protein LOC111288993</fullName>
    </submittedName>
</protein>
<evidence type="ECO:0000313" key="2">
    <source>
        <dbReference type="RefSeq" id="XP_022735625.1"/>
    </source>
</evidence>
<accession>A0A6P5Y5D0</accession>
<name>A0A6P5Y5D0_DURZI</name>
<evidence type="ECO:0000313" key="1">
    <source>
        <dbReference type="Proteomes" id="UP000515121"/>
    </source>
</evidence>
<reference evidence="2" key="1">
    <citation type="submission" date="2025-08" db="UniProtKB">
        <authorList>
            <consortium name="RefSeq"/>
        </authorList>
    </citation>
    <scope>IDENTIFICATION</scope>
    <source>
        <tissue evidence="2">Fruit stalk</tissue>
    </source>
</reference>
<sequence>MQPVLEKHFRGWVILHNYAASPNRKMWIFWTDHVQVDLLEFSEQSITCVLQYEIRKVYFSAIYGSNDGVQRKDLWLNLSHIGVRKLLSKEVLINDSWLSTLPQSHVEFLAPEVSDHNATLVKLSMTIQFPPKPFKFFNYRTGNPKCKLIVERSWENPIKGSPMLILHKKLKRLKLELRKFNLQSYGNLSGRVQAKRKELEVMQKAILTQNPPKELVMTERSLYEELKDLMKAEESYYRQKSRIRWL</sequence>
<dbReference type="AlphaFoldDB" id="A0A6P5Y5D0"/>
<proteinExistence type="predicted"/>
<dbReference type="KEGG" id="dzi:111288993"/>
<keyword evidence="1" id="KW-1185">Reference proteome</keyword>
<dbReference type="RefSeq" id="XP_022735625.1">
    <property type="nucleotide sequence ID" value="XM_022879890.1"/>
</dbReference>
<dbReference type="GeneID" id="111288993"/>
<gene>
    <name evidence="2" type="primary">LOC111288993</name>
</gene>
<organism evidence="1 2">
    <name type="scientific">Durio zibethinus</name>
    <name type="common">Durian</name>
    <dbReference type="NCBI Taxonomy" id="66656"/>
    <lineage>
        <taxon>Eukaryota</taxon>
        <taxon>Viridiplantae</taxon>
        <taxon>Streptophyta</taxon>
        <taxon>Embryophyta</taxon>
        <taxon>Tracheophyta</taxon>
        <taxon>Spermatophyta</taxon>
        <taxon>Magnoliopsida</taxon>
        <taxon>eudicotyledons</taxon>
        <taxon>Gunneridae</taxon>
        <taxon>Pentapetalae</taxon>
        <taxon>rosids</taxon>
        <taxon>malvids</taxon>
        <taxon>Malvales</taxon>
        <taxon>Malvaceae</taxon>
        <taxon>Helicteroideae</taxon>
        <taxon>Durio</taxon>
    </lineage>
</organism>
<dbReference type="Proteomes" id="UP000515121">
    <property type="component" value="Unplaced"/>
</dbReference>
<dbReference type="OrthoDB" id="1002480at2759"/>
<dbReference type="PANTHER" id="PTHR33710">
    <property type="entry name" value="BNAC02G09200D PROTEIN"/>
    <property type="match status" value="1"/>
</dbReference>